<accession>A0ACD0P4N9</accession>
<name>A0ACD0P4N9_9BASI</name>
<proteinExistence type="predicted"/>
<dbReference type="EMBL" id="KZ819744">
    <property type="protein sequence ID" value="PWN53043.1"/>
    <property type="molecule type" value="Genomic_DNA"/>
</dbReference>
<evidence type="ECO:0000313" key="2">
    <source>
        <dbReference type="Proteomes" id="UP000245626"/>
    </source>
</evidence>
<evidence type="ECO:0000313" key="1">
    <source>
        <dbReference type="EMBL" id="PWN53043.1"/>
    </source>
</evidence>
<gene>
    <name evidence="1" type="ORF">IE53DRAFT_384479</name>
</gene>
<reference evidence="1 2" key="1">
    <citation type="journal article" date="2018" name="Mol. Biol. Evol.">
        <title>Broad Genomic Sampling Reveals a Smut Pathogenic Ancestry of the Fungal Clade Ustilaginomycotina.</title>
        <authorList>
            <person name="Kijpornyongpan T."/>
            <person name="Mondo S.J."/>
            <person name="Barry K."/>
            <person name="Sandor L."/>
            <person name="Lee J."/>
            <person name="Lipzen A."/>
            <person name="Pangilinan J."/>
            <person name="LaButti K."/>
            <person name="Hainaut M."/>
            <person name="Henrissat B."/>
            <person name="Grigoriev I.V."/>
            <person name="Spatafora J.W."/>
            <person name="Aime M.C."/>
        </authorList>
    </citation>
    <scope>NUCLEOTIDE SEQUENCE [LARGE SCALE GENOMIC DNA]</scope>
    <source>
        <strain evidence="1 2">SA 807</strain>
    </source>
</reference>
<sequence>MSFDFGSPQEADPTADFLAREKLAAGVLSGDAHLFGSVDGQDVSSKQPQSLSDDFERSASSFPALDADGQPQDAAPSRNNYDGLVPSFDDGAPASAPSFSIQQDEQTDNELGQFEKSFPEIQGSSNLADHGTNGYMPPPASSQTRVASQPGTPYGGSGVFEQEEEPEAIRQWRSSQKDQIAKRDAEAERKKGEAISKAEQDIDKFYADYNSKKEKSISKNKEAEAKFHEERTRDLAEGTTWSRVTKILDLQNSQSKTIARSGPGSSDLSRMREIYLSLRREGESAPGAGGY</sequence>
<organism evidence="1 2">
    <name type="scientific">Violaceomyces palustris</name>
    <dbReference type="NCBI Taxonomy" id="1673888"/>
    <lineage>
        <taxon>Eukaryota</taxon>
        <taxon>Fungi</taxon>
        <taxon>Dikarya</taxon>
        <taxon>Basidiomycota</taxon>
        <taxon>Ustilaginomycotina</taxon>
        <taxon>Ustilaginomycetes</taxon>
        <taxon>Violaceomycetales</taxon>
        <taxon>Violaceomycetaceae</taxon>
        <taxon>Violaceomyces</taxon>
    </lineage>
</organism>
<protein>
    <submittedName>
        <fullName evidence="1">Uncharacterized protein</fullName>
    </submittedName>
</protein>
<dbReference type="Proteomes" id="UP000245626">
    <property type="component" value="Unassembled WGS sequence"/>
</dbReference>
<keyword evidence="2" id="KW-1185">Reference proteome</keyword>